<dbReference type="Gene3D" id="1.25.40.1040">
    <property type="match status" value="1"/>
</dbReference>
<evidence type="ECO:0000313" key="8">
    <source>
        <dbReference type="EMBL" id="KAG7195456.1"/>
    </source>
</evidence>
<dbReference type="InterPro" id="IPR008847">
    <property type="entry name" value="Suf"/>
</dbReference>
<protein>
    <recommendedName>
        <fullName evidence="3 4">mRNA 3'-end-processing protein RNA14</fullName>
    </recommendedName>
</protein>
<dbReference type="GeneID" id="66116592"/>
<proteinExistence type="predicted"/>
<feature type="coiled-coil region" evidence="5">
    <location>
        <begin position="373"/>
        <end position="400"/>
    </location>
</feature>
<dbReference type="SMART" id="SM00386">
    <property type="entry name" value="HAT"/>
    <property type="match status" value="7"/>
</dbReference>
<name>A0A9P7VCI4_9ASCO</name>
<dbReference type="GO" id="GO:0005634">
    <property type="term" value="C:nucleus"/>
    <property type="evidence" value="ECO:0007669"/>
    <property type="project" value="UniProtKB-SubCell"/>
</dbReference>
<dbReference type="InterPro" id="IPR011990">
    <property type="entry name" value="TPR-like_helical_dom_sf"/>
</dbReference>
<dbReference type="SUPFAM" id="SSF48452">
    <property type="entry name" value="TPR-like"/>
    <property type="match status" value="2"/>
</dbReference>
<dbReference type="GO" id="GO:0005737">
    <property type="term" value="C:cytoplasm"/>
    <property type="evidence" value="ECO:0007669"/>
    <property type="project" value="UniProtKB-SubCell"/>
</dbReference>
<evidence type="ECO:0000256" key="1">
    <source>
        <dbReference type="ARBA" id="ARBA00022737"/>
    </source>
</evidence>
<dbReference type="InterPro" id="IPR003107">
    <property type="entry name" value="HAT"/>
</dbReference>
<dbReference type="RefSeq" id="XP_043051001.1">
    <property type="nucleotide sequence ID" value="XM_043193949.1"/>
</dbReference>
<dbReference type="PANTHER" id="PTHR19980">
    <property type="entry name" value="RNA CLEAVAGE STIMULATION FACTOR"/>
    <property type="match status" value="1"/>
</dbReference>
<dbReference type="GO" id="GO:0003729">
    <property type="term" value="F:mRNA binding"/>
    <property type="evidence" value="ECO:0007669"/>
    <property type="project" value="TreeGrafter"/>
</dbReference>
<evidence type="ECO:0000256" key="5">
    <source>
        <dbReference type="SAM" id="Coils"/>
    </source>
</evidence>
<organism evidence="8 9">
    <name type="scientific">Scheffersomyces spartinae</name>
    <dbReference type="NCBI Taxonomy" id="45513"/>
    <lineage>
        <taxon>Eukaryota</taxon>
        <taxon>Fungi</taxon>
        <taxon>Dikarya</taxon>
        <taxon>Ascomycota</taxon>
        <taxon>Saccharomycotina</taxon>
        <taxon>Pichiomycetes</taxon>
        <taxon>Debaryomycetaceae</taxon>
        <taxon>Scheffersomyces</taxon>
    </lineage>
</organism>
<comment type="function">
    <text evidence="4">Component of the cleavage factor IA (CFIA) complex, which is involved in the endonucleolytic cleavage during polyadenylation-dependent pre-mRNA 3'-end formation.</text>
</comment>
<evidence type="ECO:0000256" key="6">
    <source>
        <dbReference type="SAM" id="MobiDB-lite"/>
    </source>
</evidence>
<reference evidence="8" key="1">
    <citation type="submission" date="2021-03" db="EMBL/GenBank/DDBJ databases">
        <authorList>
            <person name="Palmer J.M."/>
        </authorList>
    </citation>
    <scope>NUCLEOTIDE SEQUENCE</scope>
    <source>
        <strain evidence="8">ARV_011</strain>
    </source>
</reference>
<dbReference type="InterPro" id="IPR045243">
    <property type="entry name" value="Rna14-like"/>
</dbReference>
<evidence type="ECO:0000256" key="3">
    <source>
        <dbReference type="ARBA" id="ARBA00026188"/>
    </source>
</evidence>
<dbReference type="OrthoDB" id="26282at2759"/>
<feature type="compositionally biased region" description="Low complexity" evidence="6">
    <location>
        <begin position="666"/>
        <end position="676"/>
    </location>
</feature>
<keyword evidence="4" id="KW-0507">mRNA processing</keyword>
<evidence type="ECO:0000259" key="7">
    <source>
        <dbReference type="Pfam" id="PF05843"/>
    </source>
</evidence>
<accession>A0A9P7VCI4</accession>
<dbReference type="EMBL" id="JAHMUF010000003">
    <property type="protein sequence ID" value="KAG7195456.1"/>
    <property type="molecule type" value="Genomic_DNA"/>
</dbReference>
<dbReference type="Pfam" id="PF05843">
    <property type="entry name" value="Suf"/>
    <property type="match status" value="1"/>
</dbReference>
<evidence type="ECO:0000256" key="4">
    <source>
        <dbReference type="RuleBase" id="RU369035"/>
    </source>
</evidence>
<gene>
    <name evidence="8" type="primary">RNA14</name>
    <name evidence="8" type="ORF">KQ657_003218</name>
</gene>
<dbReference type="AlphaFoldDB" id="A0A9P7VCI4"/>
<comment type="subcellular location">
    <subcellularLocation>
        <location evidence="4">Nucleus</location>
    </subcellularLocation>
    <subcellularLocation>
        <location evidence="4">Cytoplasm</location>
    </subcellularLocation>
    <text evidence="4">Nucleus and/or cytoplasm.</text>
</comment>
<keyword evidence="4" id="KW-0963">Cytoplasm</keyword>
<feature type="domain" description="Suppressor of forked" evidence="7">
    <location>
        <begin position="14"/>
        <end position="639"/>
    </location>
</feature>
<dbReference type="GO" id="GO:0180010">
    <property type="term" value="P:co-transcriptional mRNA 3'-end processing, cleavage and polyadenylation pathway"/>
    <property type="evidence" value="ECO:0007669"/>
    <property type="project" value="UniProtKB-UniRule"/>
</dbReference>
<feature type="region of interest" description="Disordered" evidence="6">
    <location>
        <begin position="645"/>
        <end position="700"/>
    </location>
</feature>
<sequence length="753" mass="87404">MSSSASDKLKSLDVIGQLEEELEEEPLDYAKWQKLIKLVVSKDKESQVEQVFKKYLAIFKYDGKQWCNLIEYQLNRSQFDKVEKLFLMCSQTCKTVELFRLYVSYVRRVNDVITGGENARGIVIRAFDVSIAEVGMDLNSGDLWNDYLDFLKSWTPGTVWEKQQKTDLIRKVYKKFFSIPTKNIETVWAQYSRWENETNATTAGRFISENSADYMNSRSWNTEWNNITGRRLIREIIPGDINNEVVQHQLSLWMSWLEFEKGNQLEIKDDKILSQRVEYVYQQCTMSLPFVPEVWFKYSNYLFRLNEDATSSKCIDIIRDGLVLSPRSLLLTFQLGELLENNIGDSSNNNNNNKEKETIISGNETEDSFNEIKNVYTDLVQRLNQKLDRLNQSIDTIKGTRSTLETNNNIGSLDDSETPQQQTVSQYSQSQTQELDKLETQAQDIIKSKTLVYIKLMLASKRIQELNKWRMIFKEARQDTTVGHELYVQSALLEHYSGNKRTAQKVFELGLRLFGTNGDFLLQNLKYLISHCDVDNIRNLVQTSDTNILKEISLLNEERDKPSLNEYEKGKITRKIELLKTQLRKIFKCYIDYAFSYLSLDLAKTLISKYETLFPEDDAIDLFTNRYLLGLRDLIKEMDLGVRERENDEYEDDDDDKRPKKKQRSNKGSNGGNTNNIMSNVNLGGHQGFSSNGNGSTTYDDHIDDVEQYNPIGKNITNLLRILPNASYFGSKNDYTFDSTKLVELFSNLPDRD</sequence>
<feature type="compositionally biased region" description="Polar residues" evidence="6">
    <location>
        <begin position="677"/>
        <end position="698"/>
    </location>
</feature>
<keyword evidence="1" id="KW-0677">Repeat</keyword>
<dbReference type="PANTHER" id="PTHR19980:SF0">
    <property type="entry name" value="CLEAVAGE STIMULATION FACTOR SUBUNIT 3"/>
    <property type="match status" value="1"/>
</dbReference>
<keyword evidence="2 4" id="KW-0539">Nucleus</keyword>
<dbReference type="Proteomes" id="UP000790833">
    <property type="component" value="Unassembled WGS sequence"/>
</dbReference>
<comment type="caution">
    <text evidence="8">The sequence shown here is derived from an EMBL/GenBank/DDBJ whole genome shotgun (WGS) entry which is preliminary data.</text>
</comment>
<evidence type="ECO:0000313" key="9">
    <source>
        <dbReference type="Proteomes" id="UP000790833"/>
    </source>
</evidence>
<keyword evidence="5" id="KW-0175">Coiled coil</keyword>
<keyword evidence="9" id="KW-1185">Reference proteome</keyword>
<evidence type="ECO:0000256" key="2">
    <source>
        <dbReference type="ARBA" id="ARBA00023242"/>
    </source>
</evidence>